<organism evidence="8 9">
    <name type="scientific">Beijerinckia indica subsp. indica (strain ATCC 9039 / DSM 1715 / NCIMB 8712)</name>
    <dbReference type="NCBI Taxonomy" id="395963"/>
    <lineage>
        <taxon>Bacteria</taxon>
        <taxon>Pseudomonadati</taxon>
        <taxon>Pseudomonadota</taxon>
        <taxon>Alphaproteobacteria</taxon>
        <taxon>Hyphomicrobiales</taxon>
        <taxon>Beijerinckiaceae</taxon>
        <taxon>Beijerinckia</taxon>
    </lineage>
</organism>
<feature type="compositionally biased region" description="Basic residues" evidence="5">
    <location>
        <begin position="1"/>
        <end position="17"/>
    </location>
</feature>
<dbReference type="SUPFAM" id="SSF53474">
    <property type="entry name" value="alpha/beta-Hydrolases"/>
    <property type="match status" value="1"/>
</dbReference>
<dbReference type="STRING" id="395963.Bind_1381"/>
<gene>
    <name evidence="8" type="ordered locus">Bind_1381</name>
</gene>
<dbReference type="PANTHER" id="PTHR36837">
    <property type="entry name" value="POLY(3-HYDROXYALKANOATE) POLYMERASE SUBUNIT PHAC"/>
    <property type="match status" value="1"/>
</dbReference>
<proteinExistence type="predicted"/>
<evidence type="ECO:0000256" key="5">
    <source>
        <dbReference type="SAM" id="MobiDB-lite"/>
    </source>
</evidence>
<feature type="region of interest" description="Disordered" evidence="5">
    <location>
        <begin position="1"/>
        <end position="26"/>
    </location>
</feature>
<evidence type="ECO:0000313" key="8">
    <source>
        <dbReference type="EMBL" id="ACB95021.1"/>
    </source>
</evidence>
<dbReference type="GO" id="GO:0016746">
    <property type="term" value="F:acyltransferase activity"/>
    <property type="evidence" value="ECO:0007669"/>
    <property type="project" value="UniProtKB-KW"/>
</dbReference>
<dbReference type="RefSeq" id="WP_012384378.1">
    <property type="nucleotide sequence ID" value="NC_010581.1"/>
</dbReference>
<accession>B2IK89</accession>
<dbReference type="InterPro" id="IPR000073">
    <property type="entry name" value="AB_hydrolase_1"/>
</dbReference>
<reference evidence="9" key="1">
    <citation type="submission" date="2008-03" db="EMBL/GenBank/DDBJ databases">
        <title>Complete sequence of chromosome of Beijerinckia indica subsp. indica ATCC 9039.</title>
        <authorList>
            <consortium name="US DOE Joint Genome Institute"/>
            <person name="Copeland A."/>
            <person name="Lucas S."/>
            <person name="Lapidus A."/>
            <person name="Glavina del Rio T."/>
            <person name="Dalin E."/>
            <person name="Tice H."/>
            <person name="Bruce D."/>
            <person name="Goodwin L."/>
            <person name="Pitluck S."/>
            <person name="LaButti K."/>
            <person name="Schmutz J."/>
            <person name="Larimer F."/>
            <person name="Land M."/>
            <person name="Hauser L."/>
            <person name="Kyrpides N."/>
            <person name="Mikhailova N."/>
            <person name="Dunfield P.F."/>
            <person name="Dedysh S.N."/>
            <person name="Liesack W."/>
            <person name="Saw J.H."/>
            <person name="Alam M."/>
            <person name="Chen Y."/>
            <person name="Murrell J.C."/>
            <person name="Richardson P."/>
        </authorList>
    </citation>
    <scope>NUCLEOTIDE SEQUENCE [LARGE SCALE GENOMIC DNA]</scope>
    <source>
        <strain evidence="9">ATCC 9039 / DSM 1715 / NCIMB 8712</strain>
    </source>
</reference>
<dbReference type="GO" id="GO:0005737">
    <property type="term" value="C:cytoplasm"/>
    <property type="evidence" value="ECO:0007669"/>
    <property type="project" value="UniProtKB-SubCell"/>
</dbReference>
<dbReference type="GO" id="GO:0042619">
    <property type="term" value="P:poly-hydroxybutyrate biosynthetic process"/>
    <property type="evidence" value="ECO:0007669"/>
    <property type="project" value="InterPro"/>
</dbReference>
<evidence type="ECO:0000256" key="3">
    <source>
        <dbReference type="ARBA" id="ARBA00022679"/>
    </source>
</evidence>
<reference evidence="8 9" key="2">
    <citation type="journal article" date="2010" name="J. Bacteriol.">
        <title>Complete genome sequence of Beijerinckia indica subsp. indica.</title>
        <authorList>
            <person name="Tamas I."/>
            <person name="Dedysh S.N."/>
            <person name="Liesack W."/>
            <person name="Stott M.B."/>
            <person name="Alam M."/>
            <person name="Murrell J.C."/>
            <person name="Dunfield P.F."/>
        </authorList>
    </citation>
    <scope>NUCLEOTIDE SEQUENCE [LARGE SCALE GENOMIC DNA]</scope>
    <source>
        <strain evidence="9">ATCC 9039 / DSM 1715 / NCIMB 8712</strain>
    </source>
</reference>
<dbReference type="InterPro" id="IPR029058">
    <property type="entry name" value="AB_hydrolase_fold"/>
</dbReference>
<evidence type="ECO:0000256" key="2">
    <source>
        <dbReference type="ARBA" id="ARBA00022490"/>
    </source>
</evidence>
<keyword evidence="4" id="KW-0012">Acyltransferase</keyword>
<dbReference type="Gene3D" id="3.40.50.1820">
    <property type="entry name" value="alpha/beta hydrolase"/>
    <property type="match status" value="1"/>
</dbReference>
<evidence type="ECO:0000256" key="1">
    <source>
        <dbReference type="ARBA" id="ARBA00004496"/>
    </source>
</evidence>
<comment type="subcellular location">
    <subcellularLocation>
        <location evidence="1">Cytoplasm</location>
    </subcellularLocation>
</comment>
<dbReference type="Pfam" id="PF07167">
    <property type="entry name" value="PhaC_N"/>
    <property type="match status" value="1"/>
</dbReference>
<evidence type="ECO:0000256" key="4">
    <source>
        <dbReference type="ARBA" id="ARBA00023315"/>
    </source>
</evidence>
<feature type="domain" description="Poly-beta-hydroxybutyrate polymerase N-terminal" evidence="7">
    <location>
        <begin position="285"/>
        <end position="456"/>
    </location>
</feature>
<dbReference type="PANTHER" id="PTHR36837:SF5">
    <property type="entry name" value="POLY-3-HYDROXYBUTYRATE SYNTHASE"/>
    <property type="match status" value="1"/>
</dbReference>
<keyword evidence="3" id="KW-0808">Transferase</keyword>
<keyword evidence="2" id="KW-0963">Cytoplasm</keyword>
<evidence type="ECO:0000313" key="9">
    <source>
        <dbReference type="Proteomes" id="UP000001695"/>
    </source>
</evidence>
<dbReference type="Pfam" id="PF00561">
    <property type="entry name" value="Abhydrolase_1"/>
    <property type="match status" value="1"/>
</dbReference>
<dbReference type="InterPro" id="IPR010941">
    <property type="entry name" value="PhaC_N"/>
</dbReference>
<dbReference type="KEGG" id="bid:Bind_1381"/>
<dbReference type="InterPro" id="IPR010963">
    <property type="entry name" value="PHA_synth_I"/>
</dbReference>
<dbReference type="NCBIfam" id="TIGR01838">
    <property type="entry name" value="PHA_synth_I"/>
    <property type="match status" value="1"/>
</dbReference>
<evidence type="ECO:0000259" key="6">
    <source>
        <dbReference type="Pfam" id="PF00561"/>
    </source>
</evidence>
<dbReference type="InterPro" id="IPR051321">
    <property type="entry name" value="PHA/PHB_synthase"/>
</dbReference>
<dbReference type="HOGENOM" id="CLU_017387_1_0_5"/>
<name>B2IK89_BEII9</name>
<dbReference type="Proteomes" id="UP000001695">
    <property type="component" value="Chromosome"/>
</dbReference>
<dbReference type="eggNOG" id="COG3243">
    <property type="taxonomic scope" value="Bacteria"/>
</dbReference>
<feature type="domain" description="AB hydrolase-1" evidence="6">
    <location>
        <begin position="460"/>
        <end position="696"/>
    </location>
</feature>
<protein>
    <submittedName>
        <fullName evidence="8">Poly(R)-hydroxyalkanoic acid synthase, class I</fullName>
    </submittedName>
</protein>
<evidence type="ECO:0000259" key="7">
    <source>
        <dbReference type="Pfam" id="PF07167"/>
    </source>
</evidence>
<sequence length="773" mass="85726">MARKNRRRSSVTGRQRRKMLEVSRNTPTYLKTLSSVASPVTRPLGAEANGTLLPPSTMVPGLAPEAADLLIDTQSKGPNMSLTPPHVDEPPLKQPAQDQAPIILPPGEPTQVDTGAPAKAAFSNGIPKPFIFPSSVSPSLRPGLPAPLSLSVPTLETITKAFTKNAALLGVSKGTEGKAGENTTPTPDFERLSRNLAKLTEQAGKVLATYFKPMEQEEIRNEISSEVGNAVRSIGRIAEHWLKDPARRLEAQNKLVTPLLMLCTQTLWRFSGEAREPVVPVNPADKRFSAPEWRESPFFDFLRQAHAIIVNWIDDLINNAEGVDQFAKDKAKYYVRQITSALSPSNFLATNPELLRETLASNGENLVRGVSLFTQDLEAGKGKLKISQTDMSKFTLGVNIATTPGKVVFRNELIELIQYSPTTDEVYKRPLLIVPPWINKFYILDLNPEKSFVSWAVSQGLTVFMISWVNPDERHRNMGFEAYMHRGLFAALTAIRLACGEEKITTIGYCIGGTLLSMALAYMAATGDDRIESASFFTTQTDFSEAGDLRLLIDPEQLQMLEQKMAQHGYLEAEKMAHAFNSLRPTDLIWSYVVNNYLKGQPPKAFDLLAWNSDPTRMPAANYLFYLRELYLNNRLTKGEIAFDGHPLNLARVKIPIYHLATREDHIAPARSVFLGAKFFGGDIRFVVAGSGHIAGVINPANKPKYQYWTGCRPEGNFDAWFANTKEHPGSWWPDWLNWVAAQAPAKVKARIPGEGQLPAITDAPGDYVKVRY</sequence>
<dbReference type="AlphaFoldDB" id="B2IK89"/>
<dbReference type="EMBL" id="CP001016">
    <property type="protein sequence ID" value="ACB95021.1"/>
    <property type="molecule type" value="Genomic_DNA"/>
</dbReference>
<keyword evidence="9" id="KW-1185">Reference proteome</keyword>